<comment type="caution">
    <text evidence="7">The sequence shown here is derived from an EMBL/GenBank/DDBJ whole genome shotgun (WGS) entry which is preliminary data.</text>
</comment>
<dbReference type="Gene3D" id="3.20.20.370">
    <property type="entry name" value="Glycoside hydrolase/deacetylase"/>
    <property type="match status" value="1"/>
</dbReference>
<dbReference type="InterPro" id="IPR051398">
    <property type="entry name" value="Polysacch_Deacetylase"/>
</dbReference>
<dbReference type="AlphaFoldDB" id="A0A549T360"/>
<accession>A0A549T360</accession>
<dbReference type="InterPro" id="IPR002509">
    <property type="entry name" value="NODB_dom"/>
</dbReference>
<sequence length="337" mass="37369">MSLASTLTDVLPMEALLRPIGALFDVARGARGCLFTFHRAAPSALWERLPNRNFYLDLAYLDALLAYLKAQGWSIVTMEEAITRASADRPGDRFVNFSVDDCYRDSFEDVVPLFRKHGAPVTLFVTTGIPDASLPMWHAGLEEILLRKERVVLDGTLDVATALAKRRAYTEIERSWEGPRADALYRAFCANNGFDPAELREKHAISWDMLETLARDPLVEIGAHTVDHPRISALGEEDALAELVTCRERLCERLGRDIRHFAFPFGRAADAGPRDFALARRAGFASAATTRKGVMRRRSDAFSLPRNTLNGAARSLAMAELHLTGLSGVIARMLGRV</sequence>
<dbReference type="GO" id="GO:0016810">
    <property type="term" value="F:hydrolase activity, acting on carbon-nitrogen (but not peptide) bonds"/>
    <property type="evidence" value="ECO:0007669"/>
    <property type="project" value="InterPro"/>
</dbReference>
<evidence type="ECO:0000256" key="2">
    <source>
        <dbReference type="ARBA" id="ARBA00010973"/>
    </source>
</evidence>
<feature type="domain" description="NodB homology" evidence="6">
    <location>
        <begin position="93"/>
        <end position="337"/>
    </location>
</feature>
<protein>
    <recommendedName>
        <fullName evidence="3">Chitooligosaccharide deacetylase</fullName>
    </recommendedName>
    <alternativeName>
        <fullName evidence="5">Nodulation protein B</fullName>
    </alternativeName>
</protein>
<organism evidence="7 8">
    <name type="scientific">Methylosinus sporium</name>
    <dbReference type="NCBI Taxonomy" id="428"/>
    <lineage>
        <taxon>Bacteria</taxon>
        <taxon>Pseudomonadati</taxon>
        <taxon>Pseudomonadota</taxon>
        <taxon>Alphaproteobacteria</taxon>
        <taxon>Hyphomicrobiales</taxon>
        <taxon>Methylocystaceae</taxon>
        <taxon>Methylosinus</taxon>
    </lineage>
</organism>
<gene>
    <name evidence="7" type="ORF">FM996_05155</name>
</gene>
<dbReference type="PANTHER" id="PTHR34216:SF7">
    <property type="entry name" value="POLY-BETA-1,6-N-ACETYL-D-GLUCOSAMINE N-DEACETYLASE"/>
    <property type="match status" value="1"/>
</dbReference>
<reference evidence="7 8" key="1">
    <citation type="submission" date="2019-07" db="EMBL/GenBank/DDBJ databases">
        <title>Ln-dependent methylotrophs.</title>
        <authorList>
            <person name="Tani A."/>
        </authorList>
    </citation>
    <scope>NUCLEOTIDE SEQUENCE [LARGE SCALE GENOMIC DNA]</scope>
    <source>
        <strain evidence="7 8">SM89A</strain>
    </source>
</reference>
<keyword evidence="4" id="KW-0732">Signal</keyword>
<name>A0A549T360_METSR</name>
<evidence type="ECO:0000256" key="3">
    <source>
        <dbReference type="ARBA" id="ARBA00020071"/>
    </source>
</evidence>
<dbReference type="PANTHER" id="PTHR34216">
    <property type="match status" value="1"/>
</dbReference>
<comment type="function">
    <text evidence="1">Is involved in generating a small heat-stable compound (Nod), an acylated oligomer of N-acetylglucosamine, that stimulates mitosis in various plant protoplasts.</text>
</comment>
<comment type="similarity">
    <text evidence="2">Belongs to the polysaccharide deacetylase family.</text>
</comment>
<dbReference type="RefSeq" id="WP_142862129.1">
    <property type="nucleotide sequence ID" value="NZ_VJMF01000022.1"/>
</dbReference>
<evidence type="ECO:0000313" key="7">
    <source>
        <dbReference type="EMBL" id="TRL36315.1"/>
    </source>
</evidence>
<dbReference type="InterPro" id="IPR011330">
    <property type="entry name" value="Glyco_hydro/deAcase_b/a-brl"/>
</dbReference>
<evidence type="ECO:0000259" key="6">
    <source>
        <dbReference type="PROSITE" id="PS51677"/>
    </source>
</evidence>
<dbReference type="PROSITE" id="PS51677">
    <property type="entry name" value="NODB"/>
    <property type="match status" value="1"/>
</dbReference>
<evidence type="ECO:0000256" key="5">
    <source>
        <dbReference type="ARBA" id="ARBA00032976"/>
    </source>
</evidence>
<dbReference type="GO" id="GO:0005975">
    <property type="term" value="P:carbohydrate metabolic process"/>
    <property type="evidence" value="ECO:0007669"/>
    <property type="project" value="InterPro"/>
</dbReference>
<dbReference type="EMBL" id="VJMF01000022">
    <property type="protein sequence ID" value="TRL36315.1"/>
    <property type="molecule type" value="Genomic_DNA"/>
</dbReference>
<dbReference type="SUPFAM" id="SSF88713">
    <property type="entry name" value="Glycoside hydrolase/deacetylase"/>
    <property type="match status" value="1"/>
</dbReference>
<evidence type="ECO:0000256" key="1">
    <source>
        <dbReference type="ARBA" id="ARBA00003236"/>
    </source>
</evidence>
<evidence type="ECO:0000313" key="8">
    <source>
        <dbReference type="Proteomes" id="UP000316781"/>
    </source>
</evidence>
<evidence type="ECO:0000256" key="4">
    <source>
        <dbReference type="ARBA" id="ARBA00022729"/>
    </source>
</evidence>
<dbReference type="Pfam" id="PF01522">
    <property type="entry name" value="Polysacc_deac_1"/>
    <property type="match status" value="1"/>
</dbReference>
<proteinExistence type="inferred from homology"/>
<dbReference type="Proteomes" id="UP000316781">
    <property type="component" value="Unassembled WGS sequence"/>
</dbReference>